<feature type="transmembrane region" description="Helical" evidence="7">
    <location>
        <begin position="139"/>
        <end position="157"/>
    </location>
</feature>
<dbReference type="InterPro" id="IPR001054">
    <property type="entry name" value="A/G_cyclase"/>
</dbReference>
<dbReference type="EMBL" id="MLAK01000847">
    <property type="protein sequence ID" value="OHT02950.1"/>
    <property type="molecule type" value="Genomic_DNA"/>
</dbReference>
<evidence type="ECO:0000256" key="2">
    <source>
        <dbReference type="ARBA" id="ARBA00022692"/>
    </source>
</evidence>
<dbReference type="GO" id="GO:0004383">
    <property type="term" value="F:guanylate cyclase activity"/>
    <property type="evidence" value="ECO:0007669"/>
    <property type="project" value="TreeGrafter"/>
</dbReference>
<keyword evidence="4 7" id="KW-1133">Transmembrane helix</keyword>
<comment type="subcellular location">
    <subcellularLocation>
        <location evidence="1">Membrane</location>
    </subcellularLocation>
</comment>
<feature type="transmembrane region" description="Helical" evidence="7">
    <location>
        <begin position="21"/>
        <end position="45"/>
    </location>
</feature>
<dbReference type="InterPro" id="IPR050401">
    <property type="entry name" value="Cyclic_nucleotide_synthase"/>
</dbReference>
<dbReference type="GeneID" id="94841707"/>
<dbReference type="SUPFAM" id="SSF55073">
    <property type="entry name" value="Nucleotide cyclase"/>
    <property type="match status" value="1"/>
</dbReference>
<dbReference type="GO" id="GO:0001653">
    <property type="term" value="F:peptide receptor activity"/>
    <property type="evidence" value="ECO:0007669"/>
    <property type="project" value="TreeGrafter"/>
</dbReference>
<dbReference type="Proteomes" id="UP000179807">
    <property type="component" value="Unassembled WGS sequence"/>
</dbReference>
<evidence type="ECO:0000256" key="4">
    <source>
        <dbReference type="ARBA" id="ARBA00022989"/>
    </source>
</evidence>
<keyword evidence="3" id="KW-0547">Nucleotide-binding</keyword>
<evidence type="ECO:0000313" key="10">
    <source>
        <dbReference type="Proteomes" id="UP000179807"/>
    </source>
</evidence>
<dbReference type="InterPro" id="IPR035965">
    <property type="entry name" value="PAS-like_dom_sf"/>
</dbReference>
<feature type="domain" description="Guanylate cyclase" evidence="8">
    <location>
        <begin position="1270"/>
        <end position="1402"/>
    </location>
</feature>
<dbReference type="GO" id="GO:0004016">
    <property type="term" value="F:adenylate cyclase activity"/>
    <property type="evidence" value="ECO:0007669"/>
    <property type="project" value="TreeGrafter"/>
</dbReference>
<feature type="transmembrane region" description="Helical" evidence="7">
    <location>
        <begin position="51"/>
        <end position="82"/>
    </location>
</feature>
<dbReference type="Gene3D" id="3.30.70.1230">
    <property type="entry name" value="Nucleotide cyclase"/>
    <property type="match status" value="1"/>
</dbReference>
<dbReference type="SUPFAM" id="SSF55785">
    <property type="entry name" value="PYP-like sensor domain (PAS domain)"/>
    <property type="match status" value="1"/>
</dbReference>
<feature type="transmembrane region" description="Helical" evidence="7">
    <location>
        <begin position="222"/>
        <end position="243"/>
    </location>
</feature>
<feature type="transmembrane region" description="Helical" evidence="7">
    <location>
        <begin position="195"/>
        <end position="215"/>
    </location>
</feature>
<feature type="transmembrane region" description="Helical" evidence="7">
    <location>
        <begin position="748"/>
        <end position="772"/>
    </location>
</feature>
<dbReference type="GO" id="GO:0005886">
    <property type="term" value="C:plasma membrane"/>
    <property type="evidence" value="ECO:0007669"/>
    <property type="project" value="TreeGrafter"/>
</dbReference>
<name>A0A1J4JZN1_9EUKA</name>
<evidence type="ECO:0000256" key="7">
    <source>
        <dbReference type="SAM" id="Phobius"/>
    </source>
</evidence>
<keyword evidence="2 7" id="KW-0812">Transmembrane</keyword>
<dbReference type="CDD" id="cd07302">
    <property type="entry name" value="CHD"/>
    <property type="match status" value="1"/>
</dbReference>
<feature type="transmembrane region" description="Helical" evidence="7">
    <location>
        <begin position="844"/>
        <end position="867"/>
    </location>
</feature>
<sequence>MNIISVVFQIIPIKFIEDIRVPFLIAYCAILGVVLILIIFSTLYFHKNASLSIYLAIILALFFAIVIQILPPIAISMIFRLFSAAANGSDDMTVGNIILIVISMIFTITYIYLMNFIVYRSLAFKPNSLMTVSSVTWGYQYFEPIVLNCLIGFASKFEGKSVQYIMVAIIGVIYWAYIILPFYQGGFIHDIIQKAVITTNAASGILCFVNCYFCSTTKYSSIVMLFSYVGGWVIIYIIVHIIINRRSLKYLKKIDEIAEDTESFPIYIKSPNQFLNIMKVGIENAHFMCLNWSLCRMAVDRWPKNQNVWYAFAKYVVIYPEDSQTLDWIIITLNSNKIKGTVIKSIKEQCLQISRQRESVLSSDLKIKISKLNKQTNSTKHKLRHVWDAVLQGVIREVEEATKRARTAIEQNNIDFQRLLRQFPNNRFVTRPYARFLLEIVGDTAQAAEMLEKSRLLQRNIIVNPDQTHVCGLLAFPNLPEHTRDQMILNPQRTESSFLETCDDLGDNPLINNENTMILKEQINNLHIPGIRNAIILRYFILIVVFIIPVIVGMVLVYMVVSKLLTPIEHIYNLSIVKTCSNQIMAYTNRLLYTALGIFPEVKPIHDNAPEHLGGSWDISTQFKFIIHRTTTYLQKLSTFQSYNQNNEYIKKTHDLVFEHNIPYQFYQNPNNYTVQNLNVQGCLIDFITQVSVIVDDTSSITFDTLDSAVNYNIVGNGNVVAISINNALGHLVDYMINFDTSYRKLSLILEIVLTIVVVILHIGALVLQIIWIKENKESLFLCLTSLPKNTVSQLAENLRILKKDATTNSSMIENSDISKQEENILKVFNTGGSHELNFGDVTIIAYATIINLGLEIACIFILCLLLNKEASTIKKRGPQFDYMQNCYSSLMGAIFLAQYTSLIKTPYKYAVYDDQFIRDIYQAQLELTWNYYSLVKYGSEDIYPYTNLDPAIQASTDYINCTEYIHKSSGFGEAVSCYNADLVFTSMLPYIHQYAAPWLFEDAEIDTQSSALNDIWVLAGFPIYDGFIAPEYEKLTSLIEDLLSSQMNSRIEIIIILYVVGIVIEIIATIRLKVLDNDIKFVLKLLLHCQPDVVLQIPAITQVLSGDFSVKKNDKTTFNHNYFNSILQNMPDVILCSDHMNNIESINKQGKVLINCSDDDLIGKPVTVFLSRFDGSINNLLSPTTNVVNEELSMKRDTETIYFNATSSLVNQKLIITMRDITISVRYNTLIKEERQKSDLLLSSILPKSLVARVQNGEKNISFAVQSVTIVFMDIVSFTPWCSCFPADQVMSTLNNLFKKFDSSVGHYSTMTKIKCIGDCYMAAGGVFAEVNQPAEHAKDVVNFGLDSLEHVTSLNEELNQSLQIRVGINTGGPIVAGVLGIGKPTFEILGPVINMAQQMEHHGVPQNVHISRTVYELVYGDTFVIKERGPVEVKGGTVVTYLVSGRK</sequence>
<dbReference type="OrthoDB" id="60033at2759"/>
<proteinExistence type="predicted"/>
<dbReference type="Pfam" id="PF25474">
    <property type="entry name" value="TPR_TmcB"/>
    <property type="match status" value="1"/>
</dbReference>
<dbReference type="PROSITE" id="PS50125">
    <property type="entry name" value="GUANYLATE_CYCLASE_2"/>
    <property type="match status" value="1"/>
</dbReference>
<dbReference type="InterPro" id="IPR057352">
    <property type="entry name" value="TPR_TmcB/C"/>
</dbReference>
<feature type="transmembrane region" description="Helical" evidence="7">
    <location>
        <begin position="539"/>
        <end position="561"/>
    </location>
</feature>
<dbReference type="PANTHER" id="PTHR11920:SF335">
    <property type="entry name" value="GUANYLATE CYCLASE"/>
    <property type="match status" value="1"/>
</dbReference>
<dbReference type="RefSeq" id="XP_068356086.1">
    <property type="nucleotide sequence ID" value="XM_068507003.1"/>
</dbReference>
<organism evidence="9 10">
    <name type="scientific">Tritrichomonas foetus</name>
    <dbReference type="NCBI Taxonomy" id="1144522"/>
    <lineage>
        <taxon>Eukaryota</taxon>
        <taxon>Metamonada</taxon>
        <taxon>Parabasalia</taxon>
        <taxon>Tritrichomonadida</taxon>
        <taxon>Tritrichomonadidae</taxon>
        <taxon>Tritrichomonas</taxon>
    </lineage>
</organism>
<evidence type="ECO:0000256" key="6">
    <source>
        <dbReference type="ARBA" id="ARBA00023239"/>
    </source>
</evidence>
<keyword evidence="10" id="KW-1185">Reference proteome</keyword>
<reference evidence="9" key="1">
    <citation type="submission" date="2016-10" db="EMBL/GenBank/DDBJ databases">
        <authorList>
            <person name="Benchimol M."/>
            <person name="Almeida L.G."/>
            <person name="Vasconcelos A.T."/>
            <person name="Perreira-Neves A."/>
            <person name="Rosa I.A."/>
            <person name="Tasca T."/>
            <person name="Bogo M.R."/>
            <person name="de Souza W."/>
        </authorList>
    </citation>
    <scope>NUCLEOTIDE SEQUENCE [LARGE SCALE GENOMIC DNA]</scope>
    <source>
        <strain evidence="9">K</strain>
    </source>
</reference>
<dbReference type="Pfam" id="PF00211">
    <property type="entry name" value="Guanylate_cyc"/>
    <property type="match status" value="1"/>
</dbReference>
<dbReference type="GO" id="GO:0000166">
    <property type="term" value="F:nucleotide binding"/>
    <property type="evidence" value="ECO:0007669"/>
    <property type="project" value="UniProtKB-KW"/>
</dbReference>
<evidence type="ECO:0000256" key="5">
    <source>
        <dbReference type="ARBA" id="ARBA00023136"/>
    </source>
</evidence>
<gene>
    <name evidence="9" type="ORF">TRFO_29828</name>
</gene>
<protein>
    <submittedName>
        <fullName evidence="9">Adenylate and Guanylate cyclase catalytic domain containing protein</fullName>
    </submittedName>
</protein>
<evidence type="ECO:0000256" key="1">
    <source>
        <dbReference type="ARBA" id="ARBA00004370"/>
    </source>
</evidence>
<feature type="transmembrane region" description="Helical" evidence="7">
    <location>
        <begin position="164"/>
        <end position="183"/>
    </location>
</feature>
<feature type="transmembrane region" description="Helical" evidence="7">
    <location>
        <begin position="1054"/>
        <end position="1073"/>
    </location>
</feature>
<dbReference type="GO" id="GO:0007168">
    <property type="term" value="P:receptor guanylyl cyclase signaling pathway"/>
    <property type="evidence" value="ECO:0007669"/>
    <property type="project" value="TreeGrafter"/>
</dbReference>
<keyword evidence="5 7" id="KW-0472">Membrane</keyword>
<evidence type="ECO:0000259" key="8">
    <source>
        <dbReference type="PROSITE" id="PS50125"/>
    </source>
</evidence>
<dbReference type="GO" id="GO:0035556">
    <property type="term" value="P:intracellular signal transduction"/>
    <property type="evidence" value="ECO:0007669"/>
    <property type="project" value="InterPro"/>
</dbReference>
<evidence type="ECO:0000313" key="9">
    <source>
        <dbReference type="EMBL" id="OHT02950.1"/>
    </source>
</evidence>
<keyword evidence="6" id="KW-0456">Lyase</keyword>
<dbReference type="Gene3D" id="3.30.450.20">
    <property type="entry name" value="PAS domain"/>
    <property type="match status" value="1"/>
</dbReference>
<dbReference type="VEuPathDB" id="TrichDB:TRFO_29828"/>
<dbReference type="PANTHER" id="PTHR11920">
    <property type="entry name" value="GUANYLYL CYCLASE"/>
    <property type="match status" value="1"/>
</dbReference>
<feature type="transmembrane region" description="Helical" evidence="7">
    <location>
        <begin position="94"/>
        <end position="119"/>
    </location>
</feature>
<dbReference type="SMART" id="SM00044">
    <property type="entry name" value="CYCc"/>
    <property type="match status" value="1"/>
</dbReference>
<evidence type="ECO:0000256" key="3">
    <source>
        <dbReference type="ARBA" id="ARBA00022741"/>
    </source>
</evidence>
<comment type="caution">
    <text evidence="9">The sequence shown here is derived from an EMBL/GenBank/DDBJ whole genome shotgun (WGS) entry which is preliminary data.</text>
</comment>
<accession>A0A1J4JZN1</accession>
<dbReference type="InterPro" id="IPR029787">
    <property type="entry name" value="Nucleotide_cyclase"/>
</dbReference>